<name>Q157F8_9NOCA</name>
<organism evidence="2">
    <name type="scientific">Rhodococcus aetherivorans I24</name>
    <dbReference type="NCBI Taxonomy" id="1036179"/>
    <lineage>
        <taxon>Bacteria</taxon>
        <taxon>Bacillati</taxon>
        <taxon>Actinomycetota</taxon>
        <taxon>Actinomycetes</taxon>
        <taxon>Mycobacteriales</taxon>
        <taxon>Nocardiaceae</taxon>
        <taxon>Rhodococcus</taxon>
    </lineage>
</organism>
<reference evidence="2" key="1">
    <citation type="submission" date="2006-05" db="EMBL/GenBank/DDBJ databases">
        <title>Complete sequence of the cryptic plasmid pRA1 from Rhodococcus aetherivorans I24.</title>
        <authorList>
            <person name="Taylor J.A."/>
            <person name="Lessard P.A."/>
            <person name="Sinskey A.J."/>
            <person name="Archer J.A.C."/>
        </authorList>
    </citation>
    <scope>NUCLEOTIDE SEQUENCE</scope>
    <source>
        <strain evidence="2">I24</strain>
        <plasmid evidence="2">pRA1</plasmid>
    </source>
</reference>
<dbReference type="SUPFAM" id="SSF46785">
    <property type="entry name" value="Winged helix' DNA-binding domain"/>
    <property type="match status" value="1"/>
</dbReference>
<keyword evidence="2" id="KW-0614">Plasmid</keyword>
<geneLocation type="plasmid" evidence="2">
    <name>pRA1</name>
</geneLocation>
<dbReference type="InterPro" id="IPR036390">
    <property type="entry name" value="WH_DNA-bd_sf"/>
</dbReference>
<dbReference type="AlphaFoldDB" id="Q157F8"/>
<feature type="region of interest" description="Disordered" evidence="1">
    <location>
        <begin position="126"/>
        <end position="145"/>
    </location>
</feature>
<feature type="region of interest" description="Disordered" evidence="1">
    <location>
        <begin position="153"/>
        <end position="190"/>
    </location>
</feature>
<feature type="compositionally biased region" description="Polar residues" evidence="1">
    <location>
        <begin position="170"/>
        <end position="185"/>
    </location>
</feature>
<accession>Q157F8</accession>
<dbReference type="Pfam" id="PF13730">
    <property type="entry name" value="HTH_36"/>
    <property type="match status" value="1"/>
</dbReference>
<dbReference type="EMBL" id="DQ629589">
    <property type="protein sequence ID" value="ABG29055.1"/>
    <property type="molecule type" value="Genomic_DNA"/>
</dbReference>
<evidence type="ECO:0000313" key="2">
    <source>
        <dbReference type="EMBL" id="ABG29055.1"/>
    </source>
</evidence>
<evidence type="ECO:0000256" key="1">
    <source>
        <dbReference type="SAM" id="MobiDB-lite"/>
    </source>
</evidence>
<proteinExistence type="predicted"/>
<dbReference type="RefSeq" id="WP_012477539.1">
    <property type="nucleotide sequence ID" value="NC_010882.1"/>
</dbReference>
<protein>
    <submittedName>
        <fullName evidence="2">Predicted replication protein</fullName>
    </submittedName>
</protein>
<gene>
    <name evidence="2" type="primary">rep</name>
</gene>
<sequence length="444" mass="48787">MTTNHPTIAVDLFTWMQDFHGIRDRRLYPDDMRPVKLDAGVGRVAIAIAAHYNDGKRDAWPGHRRIAEAAQVSTATVAKAIPILESAGWLIVDHGRTRVSKRGAVSNDNNHYKLASPIAAWRSAHPVDNADPEQGGASVSEAGVPQSVRQGCLSEQGRGASVSEAKLRNRTSNETPNKNPTTSVEHVSHDARASRFEEWWSAYPRHEKKPKARAAYAAAVQRGVSEQVLIDGALRYAQDPNRSDGQYTKFPETWLVNEGWNDDPLPVRNTSTGGRPSITESVGGTLAAGQRLMQQYATTTEKFDGWLAMGGITRSPAPQHATLSLESSATTVIDTVDEDVRRIERCDSIGPLDFDETIAARERLAAGIPWQEVAGDVVKERESKLEPSVRFQRAVVERCKAMLGVDEVKLRLPEYRQITEAFKSGADVESVAAAIRESRDRIPA</sequence>